<proteinExistence type="predicted"/>
<evidence type="ECO:0000313" key="3">
    <source>
        <dbReference type="Proteomes" id="UP000318834"/>
    </source>
</evidence>
<comment type="caution">
    <text evidence="2">The sequence shown here is derived from an EMBL/GenBank/DDBJ whole genome shotgun (WGS) entry which is preliminary data.</text>
</comment>
<protein>
    <submittedName>
        <fullName evidence="2">Uncharacterized protein</fullName>
    </submittedName>
</protein>
<organism evidence="2 3">
    <name type="scientific">Candidatus Segetimicrobium genomatis</name>
    <dbReference type="NCBI Taxonomy" id="2569760"/>
    <lineage>
        <taxon>Bacteria</taxon>
        <taxon>Bacillati</taxon>
        <taxon>Candidatus Sysuimicrobiota</taxon>
        <taxon>Candidatus Sysuimicrobiia</taxon>
        <taxon>Candidatus Sysuimicrobiales</taxon>
        <taxon>Candidatus Segetimicrobiaceae</taxon>
        <taxon>Candidatus Segetimicrobium</taxon>
    </lineage>
</organism>
<gene>
    <name evidence="2" type="ORF">E6H05_05875</name>
</gene>
<dbReference type="EMBL" id="VBAP01000040">
    <property type="protein sequence ID" value="TMI75749.1"/>
    <property type="molecule type" value="Genomic_DNA"/>
</dbReference>
<dbReference type="AlphaFoldDB" id="A0A537IWQ7"/>
<feature type="signal peptide" evidence="1">
    <location>
        <begin position="1"/>
        <end position="29"/>
    </location>
</feature>
<dbReference type="Proteomes" id="UP000318834">
    <property type="component" value="Unassembled WGS sequence"/>
</dbReference>
<reference evidence="2 3" key="1">
    <citation type="journal article" date="2019" name="Nat. Microbiol.">
        <title>Mediterranean grassland soil C-N compound turnover is dependent on rainfall and depth, and is mediated by genomically divergent microorganisms.</title>
        <authorList>
            <person name="Diamond S."/>
            <person name="Andeer P.F."/>
            <person name="Li Z."/>
            <person name="Crits-Christoph A."/>
            <person name="Burstein D."/>
            <person name="Anantharaman K."/>
            <person name="Lane K.R."/>
            <person name="Thomas B.C."/>
            <person name="Pan C."/>
            <person name="Northen T.R."/>
            <person name="Banfield J.F."/>
        </authorList>
    </citation>
    <scope>NUCLEOTIDE SEQUENCE [LARGE SCALE GENOMIC DNA]</scope>
    <source>
        <strain evidence="2">NP_8</strain>
    </source>
</reference>
<evidence type="ECO:0000313" key="2">
    <source>
        <dbReference type="EMBL" id="TMI75749.1"/>
    </source>
</evidence>
<feature type="chain" id="PRO_5021703774" evidence="1">
    <location>
        <begin position="30"/>
        <end position="142"/>
    </location>
</feature>
<evidence type="ECO:0000256" key="1">
    <source>
        <dbReference type="SAM" id="SignalP"/>
    </source>
</evidence>
<accession>A0A537IWQ7</accession>
<name>A0A537IWQ7_9BACT</name>
<sequence>MFSRVRVSWSVLFIVVTVALSALPAAAQAASTTVTIAVPSVQKMEGTTSLLVPARAPLQQGQLVIKSNIAWVLVAHLSDPNAVVAWRIAGRATWQRLGAATPILKGLKGVRQVEYEVQPDGRSAQHGLPVTVTFSVEPAGAP</sequence>
<keyword evidence="1" id="KW-0732">Signal</keyword>